<geneLocation type="plasmid" evidence="2 3">
    <name>1</name>
</geneLocation>
<dbReference type="PANTHER" id="PTHR39639:SF1">
    <property type="entry name" value="DUF262 DOMAIN-CONTAINING PROTEIN"/>
    <property type="match status" value="1"/>
</dbReference>
<accession>Q1Q7S0</accession>
<organism evidence="2 3">
    <name type="scientific">Psychrobacter cryohalolentis (strain ATCC BAA-1226 / DSM 17306 / VKM B-2378 / K5)</name>
    <dbReference type="NCBI Taxonomy" id="335284"/>
    <lineage>
        <taxon>Bacteria</taxon>
        <taxon>Pseudomonadati</taxon>
        <taxon>Pseudomonadota</taxon>
        <taxon>Gammaproteobacteria</taxon>
        <taxon>Moraxellales</taxon>
        <taxon>Moraxellaceae</taxon>
        <taxon>Psychrobacter</taxon>
    </lineage>
</organism>
<dbReference type="Proteomes" id="UP000002425">
    <property type="component" value="Plasmid 1"/>
</dbReference>
<keyword evidence="3" id="KW-1185">Reference proteome</keyword>
<gene>
    <name evidence="2" type="ORF">Pcryo_2494</name>
</gene>
<dbReference type="InterPro" id="IPR004919">
    <property type="entry name" value="GmrSD_N"/>
</dbReference>
<feature type="domain" description="GmrSD restriction endonucleases N-terminal" evidence="1">
    <location>
        <begin position="31"/>
        <end position="187"/>
    </location>
</feature>
<dbReference type="eggNOG" id="COG1479">
    <property type="taxonomic scope" value="Bacteria"/>
</dbReference>
<keyword evidence="2" id="KW-0614">Plasmid</keyword>
<name>Q1Q7S0_PSYCK</name>
<reference evidence="2" key="1">
    <citation type="submission" date="2006-03" db="EMBL/GenBank/DDBJ databases">
        <title>Complete sequence of Plasmid1 of Psychrobacter cryohalolentis K5.</title>
        <authorList>
            <consortium name="US DOE Joint Genome Institute"/>
            <person name="Copeland A."/>
            <person name="Lucas S."/>
            <person name="Lapidus A."/>
            <person name="Barry K."/>
            <person name="Detter J.C."/>
            <person name="Glavina del Rio T."/>
            <person name="Hammon N."/>
            <person name="Israni S."/>
            <person name="Dalin E."/>
            <person name="Tice H."/>
            <person name="Pitluck S."/>
            <person name="Brettin T."/>
            <person name="Bruce D."/>
            <person name="Han C."/>
            <person name="Tapia R."/>
            <person name="Sims D.R."/>
            <person name="Gilna P."/>
            <person name="Schmutz J."/>
            <person name="Larimer F."/>
            <person name="Land M."/>
            <person name="Hauser L."/>
            <person name="Kyrpides N."/>
            <person name="Kim E."/>
            <person name="Richardson P."/>
        </authorList>
    </citation>
    <scope>NUCLEOTIDE SEQUENCE [LARGE SCALE GENOMIC DNA]</scope>
    <source>
        <strain evidence="2">K5</strain>
        <plasmid evidence="2">1</plasmid>
    </source>
</reference>
<proteinExistence type="predicted"/>
<dbReference type="EMBL" id="CP000324">
    <property type="protein sequence ID" value="ABE76271.1"/>
    <property type="molecule type" value="Genomic_DNA"/>
</dbReference>
<dbReference type="Pfam" id="PF03235">
    <property type="entry name" value="GmrSD_N"/>
    <property type="match status" value="1"/>
</dbReference>
<dbReference type="RefSeq" id="WP_011512353.1">
    <property type="nucleotide sequence ID" value="NC_007968.1"/>
</dbReference>
<sequence>MTDLNKEIDKARHNVRTDSYSMSIGELASMYEDNELEIHPAFQRVFRWSDEQKSNFIESIFLGIPIPSIFVSQRQDGVWDLVDGLQRLSTIFSFMNKLKDEEGSIRDPFTPEATKYLPSLKGRKWGTEDLDSADLLSNNLKLLFKRQKIAVNIIERESDDDAKFELFQRLNTGGSALSPQEVRNCLLIMLNNQAFDFIQALTKDESFQKTVLVTEAKEDQAYYYELVLRFFINRHASDEIRSKHSDVHPYLNNETIRLFDINSDFEYNKEREVFKNTFERIALALGDDAFKKYNPQKDRYEGAFSLPVFEAISTGISFLVESDDYNEDAIVVVIAAKTKELIDNNDFTNSYATRIRPIDRTKIMIGIGRSLFCED</sequence>
<dbReference type="PANTHER" id="PTHR39639">
    <property type="entry name" value="CHROMOSOME 16, WHOLE GENOME SHOTGUN SEQUENCE"/>
    <property type="match status" value="1"/>
</dbReference>
<protein>
    <recommendedName>
        <fullName evidence="1">GmrSD restriction endonucleases N-terminal domain-containing protein</fullName>
    </recommendedName>
</protein>
<evidence type="ECO:0000313" key="2">
    <source>
        <dbReference type="EMBL" id="ABE76271.1"/>
    </source>
</evidence>
<evidence type="ECO:0000259" key="1">
    <source>
        <dbReference type="Pfam" id="PF03235"/>
    </source>
</evidence>
<evidence type="ECO:0000313" key="3">
    <source>
        <dbReference type="Proteomes" id="UP000002425"/>
    </source>
</evidence>
<dbReference type="AlphaFoldDB" id="Q1Q7S0"/>
<dbReference type="KEGG" id="pcr:Pcryo_2494"/>
<dbReference type="HOGENOM" id="CLU_038557_2_0_6"/>